<comment type="caution">
    <text evidence="4">The sequence shown here is derived from an EMBL/GenBank/DDBJ whole genome shotgun (WGS) entry which is preliminary data.</text>
</comment>
<comment type="subunit">
    <text evidence="3">UreD, UreF and UreG form a complex that acts as a GTP-hydrolysis-dependent molecular chaperone, activating the urease apoprotein by helping to assemble the nickel containing metallocenter of UreC. The UreE protein probably delivers the nickel.</text>
</comment>
<dbReference type="PANTHER" id="PTHR33643:SF1">
    <property type="entry name" value="UREASE ACCESSORY PROTEIN D"/>
    <property type="match status" value="1"/>
</dbReference>
<reference evidence="4 5" key="1">
    <citation type="submission" date="2019-01" db="EMBL/GenBank/DDBJ databases">
        <authorList>
            <person name="Chen W.-M."/>
        </authorList>
    </citation>
    <scope>NUCLEOTIDE SEQUENCE [LARGE SCALE GENOMIC DNA]</scope>
    <source>
        <strain evidence="4 5">TLA-22</strain>
    </source>
</reference>
<protein>
    <recommendedName>
        <fullName evidence="3">Urease accessory protein UreD</fullName>
    </recommendedName>
</protein>
<comment type="similarity">
    <text evidence="1 3">Belongs to the UreD family.</text>
</comment>
<accession>A0A437J6N7</accession>
<keyword evidence="2 3" id="KW-0143">Chaperone</keyword>
<comment type="subcellular location">
    <subcellularLocation>
        <location evidence="3">Cytoplasm</location>
    </subcellularLocation>
</comment>
<dbReference type="OrthoDB" id="9798842at2"/>
<proteinExistence type="inferred from homology"/>
<evidence type="ECO:0000313" key="4">
    <source>
        <dbReference type="EMBL" id="RVT40734.1"/>
    </source>
</evidence>
<evidence type="ECO:0000313" key="5">
    <source>
        <dbReference type="Proteomes" id="UP000282977"/>
    </source>
</evidence>
<evidence type="ECO:0000256" key="3">
    <source>
        <dbReference type="HAMAP-Rule" id="MF_01384"/>
    </source>
</evidence>
<dbReference type="Pfam" id="PF01774">
    <property type="entry name" value="UreD"/>
    <property type="match status" value="1"/>
</dbReference>
<name>A0A437J6N7_9SPHN</name>
<evidence type="ECO:0000256" key="2">
    <source>
        <dbReference type="ARBA" id="ARBA00023186"/>
    </source>
</evidence>
<sequence>MNDAITAIADTVPDARSRHQRVDGHARIAFGANGISDLYQRAPCRLLFPDGADGDGLTAVSITTSGGLTGGDRVALDIIVDDHACGIVTTQAADKLYRVLPDDPDIKVNTSITVGRGASCQWLSQEAILFDRTRMRRTLHADLALDARLFAVETVVLGRGAMGETFRQGLVHDSWRIRRGDRLEWADTLHVDGRFDRIAAEPYGFGGARALATLLYTAPDAADYLHIARDLAQPPFGGATCFDGLLILRMLRDDPQQLRRDVVRAASVLRAAALGTSPNMPALWYC</sequence>
<organism evidence="4 5">
    <name type="scientific">Sphingobium algorifonticola</name>
    <dbReference type="NCBI Taxonomy" id="2008318"/>
    <lineage>
        <taxon>Bacteria</taxon>
        <taxon>Pseudomonadati</taxon>
        <taxon>Pseudomonadota</taxon>
        <taxon>Alphaproteobacteria</taxon>
        <taxon>Sphingomonadales</taxon>
        <taxon>Sphingomonadaceae</taxon>
        <taxon>Sphingobium</taxon>
    </lineage>
</organism>
<keyword evidence="5" id="KW-1185">Reference proteome</keyword>
<keyword evidence="3" id="KW-0996">Nickel insertion</keyword>
<dbReference type="GO" id="GO:0005737">
    <property type="term" value="C:cytoplasm"/>
    <property type="evidence" value="ECO:0007669"/>
    <property type="project" value="UniProtKB-SubCell"/>
</dbReference>
<comment type="function">
    <text evidence="3">Required for maturation of urease via the functional incorporation of the urease nickel metallocenter.</text>
</comment>
<dbReference type="EMBL" id="RZUL01000003">
    <property type="protein sequence ID" value="RVT40734.1"/>
    <property type="molecule type" value="Genomic_DNA"/>
</dbReference>
<dbReference type="HAMAP" id="MF_01384">
    <property type="entry name" value="UreD"/>
    <property type="match status" value="1"/>
</dbReference>
<evidence type="ECO:0000256" key="1">
    <source>
        <dbReference type="ARBA" id="ARBA00007177"/>
    </source>
</evidence>
<dbReference type="Proteomes" id="UP000282977">
    <property type="component" value="Unassembled WGS sequence"/>
</dbReference>
<keyword evidence="3" id="KW-0963">Cytoplasm</keyword>
<dbReference type="GO" id="GO:0016151">
    <property type="term" value="F:nickel cation binding"/>
    <property type="evidence" value="ECO:0007669"/>
    <property type="project" value="UniProtKB-UniRule"/>
</dbReference>
<dbReference type="InterPro" id="IPR002669">
    <property type="entry name" value="UreD"/>
</dbReference>
<dbReference type="RefSeq" id="WP_127690733.1">
    <property type="nucleotide sequence ID" value="NZ_RZUL01000003.1"/>
</dbReference>
<dbReference type="AlphaFoldDB" id="A0A437J6N7"/>
<dbReference type="PANTHER" id="PTHR33643">
    <property type="entry name" value="UREASE ACCESSORY PROTEIN D"/>
    <property type="match status" value="1"/>
</dbReference>
<gene>
    <name evidence="3" type="primary">ureD</name>
    <name evidence="4" type="ORF">ENE74_09620</name>
</gene>